<reference evidence="6 7" key="1">
    <citation type="submission" date="2018-08" db="EMBL/GenBank/DDBJ databases">
        <title>Streptomyces NEAU-D10 sp. nov., a novel Actinomycete isolated from soil.</title>
        <authorList>
            <person name="Jin L."/>
        </authorList>
    </citation>
    <scope>NUCLEOTIDE SEQUENCE [LARGE SCALE GENOMIC DNA]</scope>
    <source>
        <strain evidence="6 7">NEAU-D10</strain>
    </source>
</reference>
<dbReference type="EMBL" id="QUAC01000072">
    <property type="protein sequence ID" value="REK90524.1"/>
    <property type="molecule type" value="Genomic_DNA"/>
</dbReference>
<evidence type="ECO:0000256" key="2">
    <source>
        <dbReference type="ARBA" id="ARBA00022630"/>
    </source>
</evidence>
<dbReference type="Gene3D" id="3.50.50.60">
    <property type="entry name" value="FAD/NAD(P)-binding domain"/>
    <property type="match status" value="1"/>
</dbReference>
<sequence>MKIVVDLTRCQGYAQCAFAAPDVFAIQGDEPLLYGSDPDDAQREKIARAAAACPVQAIFLDRADAQNRYAEPGTHVPAPGPEEALKRTGRIVIVGASLAALVAVSTLRREGFTGSLTVIGDEPYLPYDRPPLSKQVLMGQVPARRTALPRRDEFDAHWRVGVAARRRPTALPREPRSARPPPPPRRDRRRQPRATPAPVTMHRTRQTTLRRTQTPAPHDERVLTAPHRP</sequence>
<evidence type="ECO:0000313" key="6">
    <source>
        <dbReference type="EMBL" id="REK90524.1"/>
    </source>
</evidence>
<dbReference type="SUPFAM" id="SSF51905">
    <property type="entry name" value="FAD/NAD(P)-binding domain"/>
    <property type="match status" value="1"/>
</dbReference>
<dbReference type="PANTHER" id="PTHR43557:SF2">
    <property type="entry name" value="RIESKE DOMAIN-CONTAINING PROTEIN-RELATED"/>
    <property type="match status" value="1"/>
</dbReference>
<dbReference type="SUPFAM" id="SSF54862">
    <property type="entry name" value="4Fe-4S ferredoxins"/>
    <property type="match status" value="1"/>
</dbReference>
<feature type="region of interest" description="Disordered" evidence="5">
    <location>
        <begin position="165"/>
        <end position="229"/>
    </location>
</feature>
<keyword evidence="3" id="KW-0274">FAD</keyword>
<organism evidence="6 7">
    <name type="scientific">Streptomyces inhibens</name>
    <dbReference type="NCBI Taxonomy" id="2293571"/>
    <lineage>
        <taxon>Bacteria</taxon>
        <taxon>Bacillati</taxon>
        <taxon>Actinomycetota</taxon>
        <taxon>Actinomycetes</taxon>
        <taxon>Kitasatosporales</taxon>
        <taxon>Streptomycetaceae</taxon>
        <taxon>Streptomyces</taxon>
    </lineage>
</organism>
<protein>
    <recommendedName>
        <fullName evidence="8">Ferredoxin</fullName>
    </recommendedName>
</protein>
<evidence type="ECO:0000313" key="7">
    <source>
        <dbReference type="Proteomes" id="UP000262477"/>
    </source>
</evidence>
<dbReference type="PANTHER" id="PTHR43557">
    <property type="entry name" value="APOPTOSIS-INDUCING FACTOR 1"/>
    <property type="match status" value="1"/>
</dbReference>
<evidence type="ECO:0008006" key="8">
    <source>
        <dbReference type="Google" id="ProtNLM"/>
    </source>
</evidence>
<accession>A0A371Q735</accession>
<dbReference type="OrthoDB" id="3215002at2"/>
<evidence type="ECO:0000256" key="5">
    <source>
        <dbReference type="SAM" id="MobiDB-lite"/>
    </source>
</evidence>
<keyword evidence="2" id="KW-0285">Flavoprotein</keyword>
<dbReference type="Gene3D" id="3.30.70.20">
    <property type="match status" value="1"/>
</dbReference>
<name>A0A371Q735_STRIH</name>
<comment type="cofactor">
    <cofactor evidence="1">
        <name>FAD</name>
        <dbReference type="ChEBI" id="CHEBI:57692"/>
    </cofactor>
</comment>
<proteinExistence type="predicted"/>
<dbReference type="InterPro" id="IPR050446">
    <property type="entry name" value="FAD-oxidoreductase/Apoptosis"/>
</dbReference>
<keyword evidence="7" id="KW-1185">Reference proteome</keyword>
<evidence type="ECO:0000256" key="4">
    <source>
        <dbReference type="ARBA" id="ARBA00023002"/>
    </source>
</evidence>
<evidence type="ECO:0000256" key="3">
    <source>
        <dbReference type="ARBA" id="ARBA00022827"/>
    </source>
</evidence>
<dbReference type="Pfam" id="PF13459">
    <property type="entry name" value="Fer4_15"/>
    <property type="match status" value="1"/>
</dbReference>
<comment type="caution">
    <text evidence="6">The sequence shown here is derived from an EMBL/GenBank/DDBJ whole genome shotgun (WGS) entry which is preliminary data.</text>
</comment>
<dbReference type="Proteomes" id="UP000262477">
    <property type="component" value="Unassembled WGS sequence"/>
</dbReference>
<dbReference type="GO" id="GO:0005737">
    <property type="term" value="C:cytoplasm"/>
    <property type="evidence" value="ECO:0007669"/>
    <property type="project" value="TreeGrafter"/>
</dbReference>
<evidence type="ECO:0000256" key="1">
    <source>
        <dbReference type="ARBA" id="ARBA00001974"/>
    </source>
</evidence>
<dbReference type="GO" id="GO:0016651">
    <property type="term" value="F:oxidoreductase activity, acting on NAD(P)H"/>
    <property type="evidence" value="ECO:0007669"/>
    <property type="project" value="TreeGrafter"/>
</dbReference>
<gene>
    <name evidence="6" type="ORF">DY245_09760</name>
</gene>
<dbReference type="InterPro" id="IPR036188">
    <property type="entry name" value="FAD/NAD-bd_sf"/>
</dbReference>
<dbReference type="AlphaFoldDB" id="A0A371Q735"/>
<keyword evidence="4" id="KW-0560">Oxidoreductase</keyword>